<evidence type="ECO:0000313" key="1">
    <source>
        <dbReference type="EMBL" id="MDV4343835.1"/>
    </source>
</evidence>
<organism evidence="1 2">
    <name type="scientific">Methanoculleus nereidis</name>
    <dbReference type="NCBI Taxonomy" id="2735141"/>
    <lineage>
        <taxon>Archaea</taxon>
        <taxon>Methanobacteriati</taxon>
        <taxon>Methanobacteriota</taxon>
        <taxon>Stenosarchaea group</taxon>
        <taxon>Methanomicrobia</taxon>
        <taxon>Methanomicrobiales</taxon>
        <taxon>Methanomicrobiaceae</taxon>
        <taxon>Methanoculleus</taxon>
    </lineage>
</organism>
<dbReference type="InterPro" id="IPR035093">
    <property type="entry name" value="RelE/ParE_toxin_dom_sf"/>
</dbReference>
<dbReference type="Proteomes" id="UP001273768">
    <property type="component" value="Unassembled WGS sequence"/>
</dbReference>
<dbReference type="RefSeq" id="WP_317297013.1">
    <property type="nucleotide sequence ID" value="NZ_JABFFQ010000011.1"/>
</dbReference>
<accession>A0ABU3Z4U2</accession>
<dbReference type="Gene3D" id="3.30.2310.20">
    <property type="entry name" value="RelE-like"/>
    <property type="match status" value="1"/>
</dbReference>
<keyword evidence="2" id="KW-1185">Reference proteome</keyword>
<gene>
    <name evidence="1" type="ORF">HL657_11780</name>
</gene>
<dbReference type="EMBL" id="JABFFQ010000011">
    <property type="protein sequence ID" value="MDV4343835.1"/>
    <property type="molecule type" value="Genomic_DNA"/>
</dbReference>
<sequence length="90" mass="10715">MEWTIRRTDTFVESLSKVKDNKEVIIELGKKLQRLKQDPLNTGGWLSGALHGKNATRIAKRYRLIFLPDERERTVYLIAVDHRRHVYRLR</sequence>
<reference evidence="1 2" key="1">
    <citation type="submission" date="2020-05" db="EMBL/GenBank/DDBJ databases">
        <title>Isolation and characterization of methanoarchaea from a cold seep at offshore SW Taiwan.</title>
        <authorList>
            <person name="Chen Y.-W."/>
            <person name="Chen S.-C."/>
            <person name="Lai M.-C."/>
        </authorList>
    </citation>
    <scope>NUCLEOTIDE SEQUENCE [LARGE SCALE GENOMIC DNA]</scope>
    <source>
        <strain evidence="1 2">YWC-01</strain>
    </source>
</reference>
<name>A0ABU3Z4U2_9EURY</name>
<protein>
    <recommendedName>
        <fullName evidence="3">Plasmid stabilization system</fullName>
    </recommendedName>
</protein>
<dbReference type="SUPFAM" id="SSF143011">
    <property type="entry name" value="RelE-like"/>
    <property type="match status" value="1"/>
</dbReference>
<evidence type="ECO:0000313" key="2">
    <source>
        <dbReference type="Proteomes" id="UP001273768"/>
    </source>
</evidence>
<proteinExistence type="predicted"/>
<evidence type="ECO:0008006" key="3">
    <source>
        <dbReference type="Google" id="ProtNLM"/>
    </source>
</evidence>
<comment type="caution">
    <text evidence="1">The sequence shown here is derived from an EMBL/GenBank/DDBJ whole genome shotgun (WGS) entry which is preliminary data.</text>
</comment>